<sequence length="599" mass="65575">MEARDAALAAVRADGLELRKVGEFRADKEVVLAAVQHTGMALCYASHTLQDDIEVVTAAVQQHWMALQYASNELRDNLDIGLIAVKSNGLALDQAGPLCKDNATLVTEAVSNDGRALQYASENLRRDNFIVMEALKSDPEALEFADDELKDSLEVIMPALRRDGATLRFLPEHMRDSSDVALDAVQTCGLAVAFATPKVRADREVIRAAVSKDGLALAYATQELQGDEDIVEAAVAENPLALQYASDRWRCDKDFVKGVVANNGLALEFVSGGLSNDKDVCMEAVSDRGEALIHCSAQMRDDDEIVRTAVSNDGLQLLNVSPRLRQDRNLVMLAVTGMTLTLLEGSPGLIPKGLMADAAAYERLLRKLNRIEQLGTQVYKGLAEWPGSQGVMLAPHVIPCPHNIHMPPLSVRLAALPCVSLSRRLRRSRPLRAVVPRLEDTMTEIFASYGEFATGIAGGRWSLEEEDDIDGSVTYSRFRVDDIPARQGGTVGNTLRRTLLRQDFFRSFAPVAFRLRHRSFQVDKGKVFVSRAKPALHEFASVPGVQESMIDVVRFVQHLTVAPGVAPELPLAAAASNSTQPDSASAFDEIWRRTFNAFF</sequence>
<keyword evidence="4" id="KW-1185">Reference proteome</keyword>
<evidence type="ECO:0000259" key="1">
    <source>
        <dbReference type="Pfam" id="PF13475"/>
    </source>
</evidence>
<reference evidence="3 4" key="2">
    <citation type="submission" date="2024-05" db="EMBL/GenBank/DDBJ databases">
        <authorList>
            <person name="Chen Y."/>
            <person name="Shah S."/>
            <person name="Dougan E. K."/>
            <person name="Thang M."/>
            <person name="Chan C."/>
        </authorList>
    </citation>
    <scope>NUCLEOTIDE SEQUENCE [LARGE SCALE GENOMIC DNA]</scope>
</reference>
<feature type="domain" description="DUF4116" evidence="1">
    <location>
        <begin position="105"/>
        <end position="150"/>
    </location>
</feature>
<evidence type="ECO:0000313" key="2">
    <source>
        <dbReference type="EMBL" id="CAI3975095.1"/>
    </source>
</evidence>
<feature type="domain" description="DUF4116" evidence="1">
    <location>
        <begin position="4"/>
        <end position="50"/>
    </location>
</feature>
<dbReference type="Proteomes" id="UP001152797">
    <property type="component" value="Unassembled WGS sequence"/>
</dbReference>
<reference evidence="2" key="1">
    <citation type="submission" date="2022-10" db="EMBL/GenBank/DDBJ databases">
        <authorList>
            <person name="Chen Y."/>
            <person name="Dougan E. K."/>
            <person name="Chan C."/>
            <person name="Rhodes N."/>
            <person name="Thang M."/>
        </authorList>
    </citation>
    <scope>NUCLEOTIDE SEQUENCE</scope>
</reference>
<name>A0A9P1FHR4_9DINO</name>
<feature type="domain" description="DUF4116" evidence="1">
    <location>
        <begin position="252"/>
        <end position="300"/>
    </location>
</feature>
<feature type="domain" description="DUF4116" evidence="1">
    <location>
        <begin position="52"/>
        <end position="95"/>
    </location>
</feature>
<accession>A0A9P1FHR4</accession>
<dbReference type="OrthoDB" id="47228at2759"/>
<protein>
    <submittedName>
        <fullName evidence="3">Rsbr N terminal</fullName>
    </submittedName>
</protein>
<feature type="domain" description="DUF4116" evidence="1">
    <location>
        <begin position="202"/>
        <end position="250"/>
    </location>
</feature>
<dbReference type="Pfam" id="PF13475">
    <property type="entry name" value="DUF4116"/>
    <property type="match status" value="6"/>
</dbReference>
<dbReference type="EMBL" id="CAMXCT020000180">
    <property type="protein sequence ID" value="CAL1128470.1"/>
    <property type="molecule type" value="Genomic_DNA"/>
</dbReference>
<feature type="domain" description="DUF4116" evidence="1">
    <location>
        <begin position="302"/>
        <end position="335"/>
    </location>
</feature>
<gene>
    <name evidence="2" type="ORF">C1SCF055_LOCUS3455</name>
</gene>
<evidence type="ECO:0000313" key="4">
    <source>
        <dbReference type="Proteomes" id="UP001152797"/>
    </source>
</evidence>
<dbReference type="EMBL" id="CAMXCT030000180">
    <property type="protein sequence ID" value="CAL4762407.1"/>
    <property type="molecule type" value="Genomic_DNA"/>
</dbReference>
<evidence type="ECO:0000313" key="3">
    <source>
        <dbReference type="EMBL" id="CAL4762407.1"/>
    </source>
</evidence>
<organism evidence="2">
    <name type="scientific">Cladocopium goreaui</name>
    <dbReference type="NCBI Taxonomy" id="2562237"/>
    <lineage>
        <taxon>Eukaryota</taxon>
        <taxon>Sar</taxon>
        <taxon>Alveolata</taxon>
        <taxon>Dinophyceae</taxon>
        <taxon>Suessiales</taxon>
        <taxon>Symbiodiniaceae</taxon>
        <taxon>Cladocopium</taxon>
    </lineage>
</organism>
<comment type="caution">
    <text evidence="2">The sequence shown here is derived from an EMBL/GenBank/DDBJ whole genome shotgun (WGS) entry which is preliminary data.</text>
</comment>
<proteinExistence type="predicted"/>
<dbReference type="EMBL" id="CAMXCT010000180">
    <property type="protein sequence ID" value="CAI3975095.1"/>
    <property type="molecule type" value="Genomic_DNA"/>
</dbReference>
<dbReference type="InterPro" id="IPR025197">
    <property type="entry name" value="DUF4116"/>
</dbReference>
<dbReference type="AlphaFoldDB" id="A0A9P1FHR4"/>